<organism evidence="1 2">
    <name type="scientific">Naegleria fowleri</name>
    <name type="common">Brain eating amoeba</name>
    <dbReference type="NCBI Taxonomy" id="5763"/>
    <lineage>
        <taxon>Eukaryota</taxon>
        <taxon>Discoba</taxon>
        <taxon>Heterolobosea</taxon>
        <taxon>Tetramitia</taxon>
        <taxon>Eutetramitia</taxon>
        <taxon>Vahlkampfiidae</taxon>
        <taxon>Naegleria</taxon>
    </lineage>
</organism>
<accession>A0A6A5BX70</accession>
<dbReference type="VEuPathDB" id="AmoebaDB:NfTy_017710"/>
<dbReference type="Proteomes" id="UP000444721">
    <property type="component" value="Unassembled WGS sequence"/>
</dbReference>
<dbReference type="RefSeq" id="XP_044567396.1">
    <property type="nucleotide sequence ID" value="XM_044702041.1"/>
</dbReference>
<proteinExistence type="predicted"/>
<protein>
    <submittedName>
        <fullName evidence="1">Uncharacterized protein</fullName>
    </submittedName>
</protein>
<dbReference type="GeneID" id="68118828"/>
<evidence type="ECO:0000313" key="2">
    <source>
        <dbReference type="Proteomes" id="UP000444721"/>
    </source>
</evidence>
<name>A0A6A5BX70_NAEFO</name>
<reference evidence="1 2" key="1">
    <citation type="journal article" date="2019" name="Sci. Rep.">
        <title>Nanopore sequencing improves the draft genome of the human pathogenic amoeba Naegleria fowleri.</title>
        <authorList>
            <person name="Liechti N."/>
            <person name="Schurch N."/>
            <person name="Bruggmann R."/>
            <person name="Wittwer M."/>
        </authorList>
    </citation>
    <scope>NUCLEOTIDE SEQUENCE [LARGE SCALE GENOMIC DNA]</scope>
    <source>
        <strain evidence="1 2">ATCC 30894</strain>
    </source>
</reference>
<dbReference type="VEuPathDB" id="AmoebaDB:FDP41_011613"/>
<comment type="caution">
    <text evidence="1">The sequence shown here is derived from an EMBL/GenBank/DDBJ whole genome shotgun (WGS) entry which is preliminary data.</text>
</comment>
<dbReference type="EMBL" id="VFQX01000009">
    <property type="protein sequence ID" value="KAF0982683.1"/>
    <property type="molecule type" value="Genomic_DNA"/>
</dbReference>
<gene>
    <name evidence="1" type="ORF">FDP41_011613</name>
</gene>
<dbReference type="AlphaFoldDB" id="A0A6A5BX70"/>
<evidence type="ECO:0000313" key="1">
    <source>
        <dbReference type="EMBL" id="KAF0982683.1"/>
    </source>
</evidence>
<sequence>MYEKMNIFQLLFLKDARIPYRHHKDLMKPAALQMLAELADEYYQAHHNHQYTLNEQGKFARSLFELRKTYLDNDLIVDQVLTRIYKDYDSAWKNDEKSFLKRQDLDLILKYGPMNLRKDRDFVLKAVNDNLLVT</sequence>
<dbReference type="VEuPathDB" id="AmoebaDB:NF0114090"/>
<keyword evidence="2" id="KW-1185">Reference proteome</keyword>